<dbReference type="EMBL" id="JACIEW010000004">
    <property type="protein sequence ID" value="MBB4052250.1"/>
    <property type="molecule type" value="Genomic_DNA"/>
</dbReference>
<dbReference type="InterPro" id="IPR041374">
    <property type="entry name" value="BaeRF_family12"/>
</dbReference>
<evidence type="ECO:0000313" key="2">
    <source>
        <dbReference type="EMBL" id="MBB4052250.1"/>
    </source>
</evidence>
<gene>
    <name evidence="2" type="ORF">GGR20_001893</name>
</gene>
<feature type="compositionally biased region" description="Basic and acidic residues" evidence="1">
    <location>
        <begin position="55"/>
        <end position="65"/>
    </location>
</feature>
<dbReference type="AlphaFoldDB" id="A0A7W6IMC8"/>
<organism evidence="2 3">
    <name type="scientific">Devosia subaequoris</name>
    <dbReference type="NCBI Taxonomy" id="395930"/>
    <lineage>
        <taxon>Bacteria</taxon>
        <taxon>Pseudomonadati</taxon>
        <taxon>Pseudomonadota</taxon>
        <taxon>Alphaproteobacteria</taxon>
        <taxon>Hyphomicrobiales</taxon>
        <taxon>Devosiaceae</taxon>
        <taxon>Devosia</taxon>
    </lineage>
</organism>
<dbReference type="Proteomes" id="UP000547011">
    <property type="component" value="Unassembled WGS sequence"/>
</dbReference>
<feature type="compositionally biased region" description="Basic and acidic residues" evidence="1">
    <location>
        <begin position="34"/>
        <end position="47"/>
    </location>
</feature>
<protein>
    <submittedName>
        <fullName evidence="2">Protein required for attachment to host cells</fullName>
    </submittedName>
</protein>
<comment type="caution">
    <text evidence="2">The sequence shown here is derived from an EMBL/GenBank/DDBJ whole genome shotgun (WGS) entry which is preliminary data.</text>
</comment>
<sequence>MGESVSIPDQTLVVVADGHQAILFRAQSTSEKLSLSEDTRLTPKNLDEDGPSGSRPEEQTPRQTDEATFAKQLADALFRRKDANDFQHLVLVADPQTLGQLRDTMHKIVSESIILSLDKELTNHSVSEIATIVDRAAN</sequence>
<name>A0A7W6IMC8_9HYPH</name>
<proteinExistence type="predicted"/>
<dbReference type="Pfam" id="PF18856">
    <property type="entry name" value="baeRF_family12"/>
    <property type="match status" value="1"/>
</dbReference>
<reference evidence="2 3" key="1">
    <citation type="submission" date="2020-08" db="EMBL/GenBank/DDBJ databases">
        <title>Genomic Encyclopedia of Type Strains, Phase IV (KMG-IV): sequencing the most valuable type-strain genomes for metagenomic binning, comparative biology and taxonomic classification.</title>
        <authorList>
            <person name="Goeker M."/>
        </authorList>
    </citation>
    <scope>NUCLEOTIDE SEQUENCE [LARGE SCALE GENOMIC DNA]</scope>
    <source>
        <strain evidence="2 3">DSM 23447</strain>
    </source>
</reference>
<evidence type="ECO:0000256" key="1">
    <source>
        <dbReference type="SAM" id="MobiDB-lite"/>
    </source>
</evidence>
<evidence type="ECO:0000313" key="3">
    <source>
        <dbReference type="Proteomes" id="UP000547011"/>
    </source>
</evidence>
<keyword evidence="3" id="KW-1185">Reference proteome</keyword>
<dbReference type="RefSeq" id="WP_183310968.1">
    <property type="nucleotide sequence ID" value="NZ_JACIEW010000004.1"/>
</dbReference>
<feature type="region of interest" description="Disordered" evidence="1">
    <location>
        <begin position="30"/>
        <end position="67"/>
    </location>
</feature>
<accession>A0A7W6IMC8</accession>